<evidence type="ECO:0000256" key="1">
    <source>
        <dbReference type="SAM" id="MobiDB-lite"/>
    </source>
</evidence>
<comment type="caution">
    <text evidence="2">The sequence shown here is derived from an EMBL/GenBank/DDBJ whole genome shotgun (WGS) entry which is preliminary data.</text>
</comment>
<keyword evidence="3" id="KW-1185">Reference proteome</keyword>
<dbReference type="OrthoDB" id="1749326at2759"/>
<proteinExistence type="predicted"/>
<evidence type="ECO:0000313" key="2">
    <source>
        <dbReference type="EMBL" id="CAA2955997.1"/>
    </source>
</evidence>
<dbReference type="Gramene" id="OE9A099810T1">
    <property type="protein sequence ID" value="OE9A099810C1"/>
    <property type="gene ID" value="OE9A099810"/>
</dbReference>
<accession>A0A8S0PWT1</accession>
<organism evidence="2 3">
    <name type="scientific">Olea europaea subsp. europaea</name>
    <dbReference type="NCBI Taxonomy" id="158383"/>
    <lineage>
        <taxon>Eukaryota</taxon>
        <taxon>Viridiplantae</taxon>
        <taxon>Streptophyta</taxon>
        <taxon>Embryophyta</taxon>
        <taxon>Tracheophyta</taxon>
        <taxon>Spermatophyta</taxon>
        <taxon>Magnoliopsida</taxon>
        <taxon>eudicotyledons</taxon>
        <taxon>Gunneridae</taxon>
        <taxon>Pentapetalae</taxon>
        <taxon>asterids</taxon>
        <taxon>lamiids</taxon>
        <taxon>Lamiales</taxon>
        <taxon>Oleaceae</taxon>
        <taxon>Oleeae</taxon>
        <taxon>Olea</taxon>
    </lineage>
</organism>
<dbReference type="EMBL" id="CACTIH010000171">
    <property type="protein sequence ID" value="CAA2955997.1"/>
    <property type="molecule type" value="Genomic_DNA"/>
</dbReference>
<dbReference type="Proteomes" id="UP000594638">
    <property type="component" value="Unassembled WGS sequence"/>
</dbReference>
<gene>
    <name evidence="2" type="ORF">OLEA9_A099810</name>
</gene>
<feature type="region of interest" description="Disordered" evidence="1">
    <location>
        <begin position="38"/>
        <end position="76"/>
    </location>
</feature>
<evidence type="ECO:0000313" key="3">
    <source>
        <dbReference type="Proteomes" id="UP000594638"/>
    </source>
</evidence>
<sequence length="115" mass="12744">MEIDQHQQTVPMRRGPDFVCRIVRGSLSIAEWPVPSPLVSTSPMSLSDEDGVRLNPHPKDEGPVALSPASLPKEDGVRLDETIGKTLPEIQEDYYGMWNPTPYFNRGDPAPIPHA</sequence>
<dbReference type="AlphaFoldDB" id="A0A8S0PWT1"/>
<name>A0A8S0PWT1_OLEEU</name>
<reference evidence="2 3" key="1">
    <citation type="submission" date="2019-12" db="EMBL/GenBank/DDBJ databases">
        <authorList>
            <person name="Alioto T."/>
            <person name="Alioto T."/>
            <person name="Gomez Garrido J."/>
        </authorList>
    </citation>
    <scope>NUCLEOTIDE SEQUENCE [LARGE SCALE GENOMIC DNA]</scope>
</reference>
<protein>
    <submittedName>
        <fullName evidence="2">Uncharacterized protein</fullName>
    </submittedName>
</protein>